<dbReference type="AlphaFoldDB" id="A0A8J3MT85"/>
<dbReference type="RefSeq" id="WP_236031098.1">
    <property type="nucleotide sequence ID" value="NZ_BNJF01000001.1"/>
</dbReference>
<keyword evidence="2" id="KW-1185">Reference proteome</keyword>
<reference evidence="1" key="1">
    <citation type="submission" date="2020-10" db="EMBL/GenBank/DDBJ databases">
        <title>Taxonomic study of unclassified bacteria belonging to the class Ktedonobacteria.</title>
        <authorList>
            <person name="Yabe S."/>
            <person name="Wang C.M."/>
            <person name="Zheng Y."/>
            <person name="Sakai Y."/>
            <person name="Cavaletti L."/>
            <person name="Monciardini P."/>
            <person name="Donadio S."/>
        </authorList>
    </citation>
    <scope>NUCLEOTIDE SEQUENCE</scope>
    <source>
        <strain evidence="1">SOSP1-1</strain>
    </source>
</reference>
<dbReference type="Proteomes" id="UP000612362">
    <property type="component" value="Unassembled WGS sequence"/>
</dbReference>
<accession>A0A8J3MT85</accession>
<evidence type="ECO:0000313" key="1">
    <source>
        <dbReference type="EMBL" id="GHO44090.1"/>
    </source>
</evidence>
<protein>
    <submittedName>
        <fullName evidence="1">Uncharacterized protein</fullName>
    </submittedName>
</protein>
<name>A0A8J3MT85_9CHLR</name>
<sequence>MMCFLKSPEQLRTGYYTQEGRVVMERALAVEAKTGHTIQHGLALAEMLA</sequence>
<comment type="caution">
    <text evidence="1">The sequence shown here is derived from an EMBL/GenBank/DDBJ whole genome shotgun (WGS) entry which is preliminary data.</text>
</comment>
<organism evidence="1 2">
    <name type="scientific">Ktedonospora formicarum</name>
    <dbReference type="NCBI Taxonomy" id="2778364"/>
    <lineage>
        <taxon>Bacteria</taxon>
        <taxon>Bacillati</taxon>
        <taxon>Chloroflexota</taxon>
        <taxon>Ktedonobacteria</taxon>
        <taxon>Ktedonobacterales</taxon>
        <taxon>Ktedonobacteraceae</taxon>
        <taxon>Ktedonospora</taxon>
    </lineage>
</organism>
<gene>
    <name evidence="1" type="ORF">KSX_22530</name>
</gene>
<proteinExistence type="predicted"/>
<dbReference type="EMBL" id="BNJF01000001">
    <property type="protein sequence ID" value="GHO44090.1"/>
    <property type="molecule type" value="Genomic_DNA"/>
</dbReference>
<evidence type="ECO:0000313" key="2">
    <source>
        <dbReference type="Proteomes" id="UP000612362"/>
    </source>
</evidence>